<dbReference type="PRINTS" id="PR00080">
    <property type="entry name" value="SDRFAMILY"/>
</dbReference>
<dbReference type="Proteomes" id="UP001149140">
    <property type="component" value="Unassembled WGS sequence"/>
</dbReference>
<dbReference type="CDD" id="cd05374">
    <property type="entry name" value="17beta-HSD-like_SDR_c"/>
    <property type="match status" value="1"/>
</dbReference>
<dbReference type="PANTHER" id="PTHR43976:SF16">
    <property type="entry name" value="SHORT-CHAIN DEHYDROGENASE_REDUCTASE FAMILY PROTEIN"/>
    <property type="match status" value="1"/>
</dbReference>
<dbReference type="PANTHER" id="PTHR43976">
    <property type="entry name" value="SHORT CHAIN DEHYDROGENASE"/>
    <property type="match status" value="1"/>
</dbReference>
<dbReference type="PRINTS" id="PR00081">
    <property type="entry name" value="GDHRDH"/>
</dbReference>
<dbReference type="RefSeq" id="WP_270040667.1">
    <property type="nucleotide sequence ID" value="NZ_JAPDOD010000012.1"/>
</dbReference>
<dbReference type="InterPro" id="IPR002347">
    <property type="entry name" value="SDR_fam"/>
</dbReference>
<keyword evidence="6" id="KW-1185">Reference proteome</keyword>
<accession>A0A9X3MS15</accession>
<protein>
    <submittedName>
        <fullName evidence="5">SDR family NAD(P)-dependent oxidoreductase</fullName>
    </submittedName>
</protein>
<sequence length="262" mass="27068">MKVWLITGTSSGLGAALARAVEDHGDAVVATTRDGEGVRLDVTDPSSVAGAVAAAMETHGRIDVLVNNAGYGQLGALEELKDAELREAFETNLFGALTLTRAVLPIMRAQHAGHIVQMSSVVGVTSGPGGSAYAGPKAALEAVSEALAAEVAQFGIKVTIVEPGPFRTDFSGRSLRFAAVPNEAYAPLLAPATAAFKASHGTQPNDPYRGAQAIIAAVEAEHPPLRLPLGSEAFGWLRAYLTGRLDALAAAEVLGRDTAYLD</sequence>
<feature type="domain" description="Ketoreductase" evidence="4">
    <location>
        <begin position="2"/>
        <end position="169"/>
    </location>
</feature>
<keyword evidence="2" id="KW-0560">Oxidoreductase</keyword>
<evidence type="ECO:0000256" key="2">
    <source>
        <dbReference type="ARBA" id="ARBA00023002"/>
    </source>
</evidence>
<evidence type="ECO:0000256" key="1">
    <source>
        <dbReference type="ARBA" id="ARBA00006484"/>
    </source>
</evidence>
<dbReference type="InterPro" id="IPR057326">
    <property type="entry name" value="KR_dom"/>
</dbReference>
<comment type="caution">
    <text evidence="5">The sequence shown here is derived from an EMBL/GenBank/DDBJ whole genome shotgun (WGS) entry which is preliminary data.</text>
</comment>
<evidence type="ECO:0000256" key="3">
    <source>
        <dbReference type="RuleBase" id="RU000363"/>
    </source>
</evidence>
<dbReference type="Pfam" id="PF00106">
    <property type="entry name" value="adh_short"/>
    <property type="match status" value="1"/>
</dbReference>
<dbReference type="InterPro" id="IPR036291">
    <property type="entry name" value="NAD(P)-bd_dom_sf"/>
</dbReference>
<dbReference type="SUPFAM" id="SSF51735">
    <property type="entry name" value="NAD(P)-binding Rossmann-fold domains"/>
    <property type="match status" value="1"/>
</dbReference>
<gene>
    <name evidence="5" type="ORF">OM076_14350</name>
</gene>
<dbReference type="SMART" id="SM00822">
    <property type="entry name" value="PKS_KR"/>
    <property type="match status" value="1"/>
</dbReference>
<dbReference type="EMBL" id="JAPDOD010000012">
    <property type="protein sequence ID" value="MDA0161455.1"/>
    <property type="molecule type" value="Genomic_DNA"/>
</dbReference>
<proteinExistence type="inferred from homology"/>
<dbReference type="InterPro" id="IPR051911">
    <property type="entry name" value="SDR_oxidoreductase"/>
</dbReference>
<dbReference type="GO" id="GO:0016491">
    <property type="term" value="F:oxidoreductase activity"/>
    <property type="evidence" value="ECO:0007669"/>
    <property type="project" value="UniProtKB-KW"/>
</dbReference>
<dbReference type="Gene3D" id="3.40.50.720">
    <property type="entry name" value="NAD(P)-binding Rossmann-like Domain"/>
    <property type="match status" value="1"/>
</dbReference>
<name>A0A9X3MS15_9ACTN</name>
<dbReference type="AlphaFoldDB" id="A0A9X3MS15"/>
<evidence type="ECO:0000313" key="5">
    <source>
        <dbReference type="EMBL" id="MDA0161455.1"/>
    </source>
</evidence>
<comment type="similarity">
    <text evidence="1 3">Belongs to the short-chain dehydrogenases/reductases (SDR) family.</text>
</comment>
<organism evidence="5 6">
    <name type="scientific">Solirubrobacter ginsenosidimutans</name>
    <dbReference type="NCBI Taxonomy" id="490573"/>
    <lineage>
        <taxon>Bacteria</taxon>
        <taxon>Bacillati</taxon>
        <taxon>Actinomycetota</taxon>
        <taxon>Thermoleophilia</taxon>
        <taxon>Solirubrobacterales</taxon>
        <taxon>Solirubrobacteraceae</taxon>
        <taxon>Solirubrobacter</taxon>
    </lineage>
</organism>
<evidence type="ECO:0000259" key="4">
    <source>
        <dbReference type="SMART" id="SM00822"/>
    </source>
</evidence>
<evidence type="ECO:0000313" key="6">
    <source>
        <dbReference type="Proteomes" id="UP001149140"/>
    </source>
</evidence>
<reference evidence="5" key="1">
    <citation type="submission" date="2022-10" db="EMBL/GenBank/DDBJ databases">
        <title>The WGS of Solirubrobacter ginsenosidimutans DSM 21036.</title>
        <authorList>
            <person name="Jiang Z."/>
        </authorList>
    </citation>
    <scope>NUCLEOTIDE SEQUENCE</scope>
    <source>
        <strain evidence="5">DSM 21036</strain>
    </source>
</reference>